<organism evidence="2 3">
    <name type="scientific">Labeo rohita</name>
    <name type="common">Indian major carp</name>
    <name type="synonym">Cyprinus rohita</name>
    <dbReference type="NCBI Taxonomy" id="84645"/>
    <lineage>
        <taxon>Eukaryota</taxon>
        <taxon>Metazoa</taxon>
        <taxon>Chordata</taxon>
        <taxon>Craniata</taxon>
        <taxon>Vertebrata</taxon>
        <taxon>Euteleostomi</taxon>
        <taxon>Actinopterygii</taxon>
        <taxon>Neopterygii</taxon>
        <taxon>Teleostei</taxon>
        <taxon>Ostariophysi</taxon>
        <taxon>Cypriniformes</taxon>
        <taxon>Cyprinidae</taxon>
        <taxon>Labeoninae</taxon>
        <taxon>Labeonini</taxon>
        <taxon>Labeo</taxon>
    </lineage>
</organism>
<gene>
    <name evidence="2" type="ORF">H4Q32_011547</name>
</gene>
<proteinExistence type="predicted"/>
<dbReference type="Proteomes" id="UP000830375">
    <property type="component" value="Unassembled WGS sequence"/>
</dbReference>
<accession>A0ABQ8LVT8</accession>
<feature type="region of interest" description="Disordered" evidence="1">
    <location>
        <begin position="192"/>
        <end position="218"/>
    </location>
</feature>
<comment type="caution">
    <text evidence="2">The sequence shown here is derived from an EMBL/GenBank/DDBJ whole genome shotgun (WGS) entry which is preliminary data.</text>
</comment>
<evidence type="ECO:0000256" key="1">
    <source>
        <dbReference type="SAM" id="MobiDB-lite"/>
    </source>
</evidence>
<evidence type="ECO:0008006" key="4">
    <source>
        <dbReference type="Google" id="ProtNLM"/>
    </source>
</evidence>
<protein>
    <recommendedName>
        <fullName evidence="4">Reverse transcriptase domain-containing protein</fullName>
    </recommendedName>
</protein>
<name>A0ABQ8LVT8_LABRO</name>
<reference evidence="2 3" key="1">
    <citation type="submission" date="2022-01" db="EMBL/GenBank/DDBJ databases">
        <title>A high-quality chromosome-level genome assembly of rohu carp, Labeo rohita.</title>
        <authorList>
            <person name="Arick M.A. II"/>
            <person name="Hsu C.-Y."/>
            <person name="Magbanua Z."/>
            <person name="Pechanova O."/>
            <person name="Grover C."/>
            <person name="Miller E."/>
            <person name="Thrash A."/>
            <person name="Ezzel L."/>
            <person name="Alam S."/>
            <person name="Benzie J."/>
            <person name="Hamilton M."/>
            <person name="Karsi A."/>
            <person name="Lawrence M.L."/>
            <person name="Peterson D.G."/>
        </authorList>
    </citation>
    <scope>NUCLEOTIDE SEQUENCE [LARGE SCALE GENOMIC DNA]</scope>
    <source>
        <strain evidence="3">BAU-BD-2019</strain>
        <tissue evidence="2">Blood</tissue>
    </source>
</reference>
<dbReference type="EMBL" id="JACTAM010000017">
    <property type="protein sequence ID" value="KAI2654759.1"/>
    <property type="molecule type" value="Genomic_DNA"/>
</dbReference>
<evidence type="ECO:0000313" key="2">
    <source>
        <dbReference type="EMBL" id="KAI2654759.1"/>
    </source>
</evidence>
<evidence type="ECO:0000313" key="3">
    <source>
        <dbReference type="Proteomes" id="UP000830375"/>
    </source>
</evidence>
<sequence>MGIHIMNYLDDWLVLARSEQKRLIHRSLLLSQCYSVSWAENQFSQELSVSQPVGGLSKDSYRCSSDVGLDCVRMLTDNSADFSSPQSFSEDPQPPPLCSIGIDLQREGSHDRYLQLRLGSTVHGTLVFSSWASLEQHLHINCLEMLRVFLALKTALPALRRCHTWQINKVYHDGEMPPSMGTVHSALIKGNPRGGQTEPGSGCAVPGQYSSRRMETKSPRGSKDLVCLLEGRGVWSSWWRNQMWFPELIQLILAAPWPVPLRKDILSQARGMI</sequence>
<keyword evidence="3" id="KW-1185">Reference proteome</keyword>